<dbReference type="Proteomes" id="UP000054937">
    <property type="component" value="Unassembled WGS sequence"/>
</dbReference>
<dbReference type="EMBL" id="LDAU01000243">
    <property type="protein sequence ID" value="KRW98496.1"/>
    <property type="molecule type" value="Genomic_DNA"/>
</dbReference>
<keyword evidence="3" id="KW-1185">Reference proteome</keyword>
<protein>
    <recommendedName>
        <fullName evidence="4">Transmembrane protein</fullName>
    </recommendedName>
</protein>
<comment type="caution">
    <text evidence="2">The sequence shown here is derived from an EMBL/GenBank/DDBJ whole genome shotgun (WGS) entry which is preliminary data.</text>
</comment>
<sequence length="135" mass="16408">MSKLKQKKLLLVKILQMDIWTLQKLLPKKEKGQFFLPLIIIKCTFKEKQLKEKLQVANLQLKIIIIILTLKNWKNYYKNKKTKQLSQQILITLLEEAGKKKKLKRQQNWLQNMINIQLVMMFLPIYHMIHIYYKK</sequence>
<evidence type="ECO:0008006" key="4">
    <source>
        <dbReference type="Google" id="ProtNLM"/>
    </source>
</evidence>
<keyword evidence="1" id="KW-0812">Transmembrane</keyword>
<evidence type="ECO:0000313" key="2">
    <source>
        <dbReference type="EMBL" id="KRW98496.1"/>
    </source>
</evidence>
<keyword evidence="1" id="KW-0472">Membrane</keyword>
<reference evidence="2 3" key="1">
    <citation type="journal article" date="2015" name="Sci. Rep.">
        <title>Genome of the facultative scuticociliatosis pathogen Pseudocohnilembus persalinus provides insight into its virulence through horizontal gene transfer.</title>
        <authorList>
            <person name="Xiong J."/>
            <person name="Wang G."/>
            <person name="Cheng J."/>
            <person name="Tian M."/>
            <person name="Pan X."/>
            <person name="Warren A."/>
            <person name="Jiang C."/>
            <person name="Yuan D."/>
            <person name="Miao W."/>
        </authorList>
    </citation>
    <scope>NUCLEOTIDE SEQUENCE [LARGE SCALE GENOMIC DNA]</scope>
    <source>
        <strain evidence="2">36N120E</strain>
    </source>
</reference>
<gene>
    <name evidence="2" type="ORF">PPERSA_03327</name>
</gene>
<dbReference type="InParanoid" id="A0A0V0Q8G3"/>
<name>A0A0V0Q8G3_PSEPJ</name>
<accession>A0A0V0Q8G3</accession>
<proteinExistence type="predicted"/>
<feature type="transmembrane region" description="Helical" evidence="1">
    <location>
        <begin position="109"/>
        <end position="133"/>
    </location>
</feature>
<organism evidence="2 3">
    <name type="scientific">Pseudocohnilembus persalinus</name>
    <name type="common">Ciliate</name>
    <dbReference type="NCBI Taxonomy" id="266149"/>
    <lineage>
        <taxon>Eukaryota</taxon>
        <taxon>Sar</taxon>
        <taxon>Alveolata</taxon>
        <taxon>Ciliophora</taxon>
        <taxon>Intramacronucleata</taxon>
        <taxon>Oligohymenophorea</taxon>
        <taxon>Scuticociliatia</taxon>
        <taxon>Philasterida</taxon>
        <taxon>Pseudocohnilembidae</taxon>
        <taxon>Pseudocohnilembus</taxon>
    </lineage>
</organism>
<evidence type="ECO:0000256" key="1">
    <source>
        <dbReference type="SAM" id="Phobius"/>
    </source>
</evidence>
<keyword evidence="1" id="KW-1133">Transmembrane helix</keyword>
<evidence type="ECO:0000313" key="3">
    <source>
        <dbReference type="Proteomes" id="UP000054937"/>
    </source>
</evidence>
<dbReference type="AlphaFoldDB" id="A0A0V0Q8G3"/>